<evidence type="ECO:0000313" key="10">
    <source>
        <dbReference type="EMBL" id="CBX27245.1"/>
    </source>
</evidence>
<dbReference type="PANTHER" id="PTHR42933">
    <property type="entry name" value="SLR6095 PROTEIN"/>
    <property type="match status" value="1"/>
</dbReference>
<keyword evidence="3" id="KW-0489">Methyltransferase</keyword>
<dbReference type="REBASE" id="35234">
    <property type="entry name" value="M.DspN47ORF12740P"/>
</dbReference>
<dbReference type="GO" id="GO:0009007">
    <property type="term" value="F:site-specific DNA-methyltransferase (adenine-specific) activity"/>
    <property type="evidence" value="ECO:0007669"/>
    <property type="project" value="UniProtKB-EC"/>
</dbReference>
<dbReference type="Pfam" id="PF02384">
    <property type="entry name" value="N6_Mtase"/>
    <property type="match status" value="1"/>
</dbReference>
<evidence type="ECO:0000256" key="7">
    <source>
        <dbReference type="ARBA" id="ARBA00047942"/>
    </source>
</evidence>
<comment type="catalytic activity">
    <reaction evidence="7">
        <text>a 2'-deoxyadenosine in DNA + S-adenosyl-L-methionine = an N(6)-methyl-2'-deoxyadenosine in DNA + S-adenosyl-L-homocysteine + H(+)</text>
        <dbReference type="Rhea" id="RHEA:15197"/>
        <dbReference type="Rhea" id="RHEA-COMP:12418"/>
        <dbReference type="Rhea" id="RHEA-COMP:12419"/>
        <dbReference type="ChEBI" id="CHEBI:15378"/>
        <dbReference type="ChEBI" id="CHEBI:57856"/>
        <dbReference type="ChEBI" id="CHEBI:59789"/>
        <dbReference type="ChEBI" id="CHEBI:90615"/>
        <dbReference type="ChEBI" id="CHEBI:90616"/>
        <dbReference type="EC" id="2.1.1.72"/>
    </reaction>
</comment>
<dbReference type="Gene3D" id="3.40.50.150">
    <property type="entry name" value="Vaccinia Virus protein VP39"/>
    <property type="match status" value="1"/>
</dbReference>
<dbReference type="InterPro" id="IPR038333">
    <property type="entry name" value="T1MK-like_N_sf"/>
</dbReference>
<comment type="similarity">
    <text evidence="1">Belongs to the N(4)/N(6)-methyltransferase family.</text>
</comment>
<organism evidence="10">
    <name type="scientific">uncultured Desulfobacterium sp</name>
    <dbReference type="NCBI Taxonomy" id="201089"/>
    <lineage>
        <taxon>Bacteria</taxon>
        <taxon>Pseudomonadati</taxon>
        <taxon>Thermodesulfobacteriota</taxon>
        <taxon>Desulfobacteria</taxon>
        <taxon>Desulfobacterales</taxon>
        <taxon>Desulfobacteriaceae</taxon>
        <taxon>Desulfobacterium</taxon>
        <taxon>environmental samples</taxon>
    </lineage>
</organism>
<keyword evidence="6" id="KW-0680">Restriction system</keyword>
<dbReference type="InterPro" id="IPR051537">
    <property type="entry name" value="DNA_Adenine_Mtase"/>
</dbReference>
<dbReference type="InterPro" id="IPR022749">
    <property type="entry name" value="D12N6_MeTrfase_N"/>
</dbReference>
<evidence type="ECO:0000256" key="5">
    <source>
        <dbReference type="ARBA" id="ARBA00022691"/>
    </source>
</evidence>
<reference evidence="10" key="1">
    <citation type="journal article" date="2011" name="Environ. Microbiol.">
        <title>Genomic insights into the metabolic potential of the polycyclic aromatic hydrocarbon degrading sulfate-reducing Deltaproteobacterium N47.</title>
        <authorList>
            <person name="Bergmann F."/>
            <person name="Selesi D."/>
            <person name="Weinmaier T."/>
            <person name="Tischler P."/>
            <person name="Rattei T."/>
            <person name="Meckenstock R.U."/>
        </authorList>
    </citation>
    <scope>NUCLEOTIDE SEQUENCE</scope>
</reference>
<dbReference type="GO" id="GO:0003677">
    <property type="term" value="F:DNA binding"/>
    <property type="evidence" value="ECO:0007669"/>
    <property type="project" value="InterPro"/>
</dbReference>
<dbReference type="GO" id="GO:0032259">
    <property type="term" value="P:methylation"/>
    <property type="evidence" value="ECO:0007669"/>
    <property type="project" value="UniProtKB-KW"/>
</dbReference>
<dbReference type="GO" id="GO:0008170">
    <property type="term" value="F:N-methyltransferase activity"/>
    <property type="evidence" value="ECO:0007669"/>
    <property type="project" value="InterPro"/>
</dbReference>
<evidence type="ECO:0000256" key="3">
    <source>
        <dbReference type="ARBA" id="ARBA00022603"/>
    </source>
</evidence>
<sequence>MTKKQLEDYLWGAANILRGMIDAADFKQYIFPLLFFKRISDVWDEEYQTALNESGNDLDYAGFRENHRFQIPKGCHWEDVRKKTIDVGAALQKAISGIEKANFEMLHDVFGDAQWTNKRRMSDEKMLDLIEHFSQMDLTVSNVPHDIMGEGYEYLIKKFADDSGHTAAEFYTNRTVVKLMTQITDPQSAESIYDPTCGSGGILLSSVLHLKERGKEYRNLKLYGQELNLITSAIARINMFMHNVDEFLIVQGDTLESPQILENDELKQFDVIMANPPYSVKRWNQKKWMNDPFGRNIWGTPPQGCADYAFQQHIMKSLKPDTGRSVVLWPHGVLFRDAESQIRRKMIEEDYVDAVIGLGKNLFYNSSMESCLLVCRMKKPKERKGKIIFIDAKQELRIEKTNAWLELQHIKKIADAYWKFKEAEGFAKVMSNKEVLENNGNLSLQLYVKQTNNIIEHDTSKLIADIKAGQKQINNSLENLFTELKNIGIEV</sequence>
<evidence type="ECO:0000259" key="9">
    <source>
        <dbReference type="Pfam" id="PF12161"/>
    </source>
</evidence>
<protein>
    <recommendedName>
        <fullName evidence="2">site-specific DNA-methyltransferase (adenine-specific)</fullName>
        <ecNumber evidence="2">2.1.1.72</ecNumber>
    </recommendedName>
</protein>
<accession>E1Y9K1</accession>
<dbReference type="EC" id="2.1.1.72" evidence="2"/>
<name>E1Y9K1_9BACT</name>
<dbReference type="AlphaFoldDB" id="E1Y9K1"/>
<dbReference type="EMBL" id="FR695864">
    <property type="protein sequence ID" value="CBX27245.1"/>
    <property type="molecule type" value="Genomic_DNA"/>
</dbReference>
<dbReference type="InterPro" id="IPR003356">
    <property type="entry name" value="DNA_methylase_A-5"/>
</dbReference>
<evidence type="ECO:0000256" key="1">
    <source>
        <dbReference type="ARBA" id="ARBA00006594"/>
    </source>
</evidence>
<dbReference type="InterPro" id="IPR029063">
    <property type="entry name" value="SAM-dependent_MTases_sf"/>
</dbReference>
<dbReference type="GO" id="GO:0009307">
    <property type="term" value="P:DNA restriction-modification system"/>
    <property type="evidence" value="ECO:0007669"/>
    <property type="project" value="UniProtKB-KW"/>
</dbReference>
<dbReference type="PRINTS" id="PR00507">
    <property type="entry name" value="N12N6MTFRASE"/>
</dbReference>
<dbReference type="SUPFAM" id="SSF53335">
    <property type="entry name" value="S-adenosyl-L-methionine-dependent methyltransferases"/>
    <property type="match status" value="1"/>
</dbReference>
<gene>
    <name evidence="10" type="ORF">N47_A12740</name>
</gene>
<evidence type="ECO:0000259" key="8">
    <source>
        <dbReference type="Pfam" id="PF02384"/>
    </source>
</evidence>
<proteinExistence type="inferred from homology"/>
<dbReference type="Pfam" id="PF12161">
    <property type="entry name" value="HsdM_N"/>
    <property type="match status" value="1"/>
</dbReference>
<feature type="domain" description="N6 adenine-specific DNA methyltransferase N-terminal" evidence="9">
    <location>
        <begin position="6"/>
        <end position="133"/>
    </location>
</feature>
<keyword evidence="5" id="KW-0949">S-adenosyl-L-methionine</keyword>
<dbReference type="PANTHER" id="PTHR42933:SF3">
    <property type="entry name" value="TYPE I RESTRICTION ENZYME MJAVIII METHYLASE SUBUNIT"/>
    <property type="match status" value="1"/>
</dbReference>
<feature type="domain" description="DNA methylase adenine-specific" evidence="8">
    <location>
        <begin position="145"/>
        <end position="451"/>
    </location>
</feature>
<dbReference type="Gene3D" id="1.20.1260.30">
    <property type="match status" value="1"/>
</dbReference>
<evidence type="ECO:0000256" key="6">
    <source>
        <dbReference type="ARBA" id="ARBA00022747"/>
    </source>
</evidence>
<evidence type="ECO:0000256" key="2">
    <source>
        <dbReference type="ARBA" id="ARBA00011900"/>
    </source>
</evidence>
<evidence type="ECO:0000256" key="4">
    <source>
        <dbReference type="ARBA" id="ARBA00022679"/>
    </source>
</evidence>
<keyword evidence="4" id="KW-0808">Transferase</keyword>